<feature type="domain" description="RING-type" evidence="11">
    <location>
        <begin position="686"/>
        <end position="727"/>
    </location>
</feature>
<dbReference type="InterPro" id="IPR009057">
    <property type="entry name" value="Homeodomain-like_sf"/>
</dbReference>
<comment type="caution">
    <text evidence="12">The sequence shown here is derived from an EMBL/GenBank/DDBJ whole genome shotgun (WGS) entry which is preliminary data.</text>
</comment>
<feature type="compositionally biased region" description="Low complexity" evidence="9">
    <location>
        <begin position="246"/>
        <end position="280"/>
    </location>
</feature>
<evidence type="ECO:0000256" key="5">
    <source>
        <dbReference type="ARBA" id="ARBA00023155"/>
    </source>
</evidence>
<comment type="subcellular location">
    <subcellularLocation>
        <location evidence="7">Nucleus</location>
    </subcellularLocation>
</comment>
<dbReference type="SMART" id="SM00389">
    <property type="entry name" value="HOX"/>
    <property type="match status" value="1"/>
</dbReference>
<feature type="region of interest" description="Disordered" evidence="9">
    <location>
        <begin position="365"/>
        <end position="387"/>
    </location>
</feature>
<keyword evidence="3" id="KW-0862">Zinc</keyword>
<dbReference type="SUPFAM" id="SSF57850">
    <property type="entry name" value="RING/U-box"/>
    <property type="match status" value="1"/>
</dbReference>
<dbReference type="GO" id="GO:0005634">
    <property type="term" value="C:nucleus"/>
    <property type="evidence" value="ECO:0007669"/>
    <property type="project" value="UniProtKB-SubCell"/>
</dbReference>
<dbReference type="AlphaFoldDB" id="A0ABD3M748"/>
<keyword evidence="5 7" id="KW-0371">Homeobox</keyword>
<dbReference type="Pfam" id="PF00097">
    <property type="entry name" value="zf-C3HC4"/>
    <property type="match status" value="1"/>
</dbReference>
<reference evidence="12 13" key="1">
    <citation type="submission" date="2024-10" db="EMBL/GenBank/DDBJ databases">
        <title>Updated reference genomes for cyclostephanoid diatoms.</title>
        <authorList>
            <person name="Roberts W.R."/>
            <person name="Alverson A.J."/>
        </authorList>
    </citation>
    <scope>NUCLEOTIDE SEQUENCE [LARGE SCALE GENOMIC DNA]</scope>
    <source>
        <strain evidence="12 13">AJA232-27</strain>
    </source>
</reference>
<feature type="compositionally biased region" description="Gly residues" evidence="9">
    <location>
        <begin position="370"/>
        <end position="381"/>
    </location>
</feature>
<dbReference type="InterPro" id="IPR050224">
    <property type="entry name" value="TALE_homeobox"/>
</dbReference>
<keyword evidence="4 7" id="KW-0238">DNA-binding</keyword>
<feature type="region of interest" description="Disordered" evidence="9">
    <location>
        <begin position="21"/>
        <end position="63"/>
    </location>
</feature>
<evidence type="ECO:0000313" key="12">
    <source>
        <dbReference type="EMBL" id="KAL3759890.1"/>
    </source>
</evidence>
<feature type="region of interest" description="Disordered" evidence="9">
    <location>
        <begin position="648"/>
        <end position="669"/>
    </location>
</feature>
<evidence type="ECO:0000259" key="10">
    <source>
        <dbReference type="PROSITE" id="PS50071"/>
    </source>
</evidence>
<evidence type="ECO:0000256" key="9">
    <source>
        <dbReference type="SAM" id="MobiDB-lite"/>
    </source>
</evidence>
<dbReference type="InterPro" id="IPR008422">
    <property type="entry name" value="KN_HD"/>
</dbReference>
<proteinExistence type="predicted"/>
<evidence type="ECO:0000256" key="1">
    <source>
        <dbReference type="ARBA" id="ARBA00022723"/>
    </source>
</evidence>
<dbReference type="Gene3D" id="1.10.10.60">
    <property type="entry name" value="Homeodomain-like"/>
    <property type="match status" value="1"/>
</dbReference>
<feature type="compositionally biased region" description="Polar residues" evidence="9">
    <location>
        <begin position="526"/>
        <end position="540"/>
    </location>
</feature>
<protein>
    <submittedName>
        <fullName evidence="12">Uncharacterized protein</fullName>
    </submittedName>
</protein>
<dbReference type="InterPro" id="IPR001841">
    <property type="entry name" value="Znf_RING"/>
</dbReference>
<dbReference type="PANTHER" id="PTHR11850">
    <property type="entry name" value="HOMEOBOX PROTEIN TRANSCRIPTION FACTORS"/>
    <property type="match status" value="1"/>
</dbReference>
<evidence type="ECO:0000259" key="11">
    <source>
        <dbReference type="PROSITE" id="PS50089"/>
    </source>
</evidence>
<dbReference type="Proteomes" id="UP001530293">
    <property type="component" value="Unassembled WGS sequence"/>
</dbReference>
<dbReference type="SMART" id="SM00184">
    <property type="entry name" value="RING"/>
    <property type="match status" value="1"/>
</dbReference>
<evidence type="ECO:0000256" key="8">
    <source>
        <dbReference type="PROSITE-ProRule" id="PRU00175"/>
    </source>
</evidence>
<evidence type="ECO:0000256" key="6">
    <source>
        <dbReference type="ARBA" id="ARBA00023242"/>
    </source>
</evidence>
<feature type="region of interest" description="Disordered" evidence="9">
    <location>
        <begin position="142"/>
        <end position="205"/>
    </location>
</feature>
<dbReference type="Pfam" id="PF05920">
    <property type="entry name" value="Homeobox_KN"/>
    <property type="match status" value="1"/>
</dbReference>
<feature type="region of interest" description="Disordered" evidence="9">
    <location>
        <begin position="246"/>
        <end position="285"/>
    </location>
</feature>
<dbReference type="InterPro" id="IPR018957">
    <property type="entry name" value="Znf_C3HC4_RING-type"/>
</dbReference>
<feature type="domain" description="Homeobox" evidence="10">
    <location>
        <begin position="54"/>
        <end position="119"/>
    </location>
</feature>
<dbReference type="InterPro" id="IPR013083">
    <property type="entry name" value="Znf_RING/FYVE/PHD"/>
</dbReference>
<evidence type="ECO:0000256" key="4">
    <source>
        <dbReference type="ARBA" id="ARBA00023125"/>
    </source>
</evidence>
<sequence>MSQRGSTLSLYPSSVTCYNSATTTPSNNNNMNDHHHHSSSDDDDDHDPSSKNGGGGGKSRRELPSGAVATLKAWLLAPEHFTHPYPTPQDQIMLMQKTGIDKKQLKNWFTNARRRIWKPMLKKQLEAGKLAAGVSLTATAAAASTSGGGGDGGVPVPELTGSYQQQQQYSQQQHQEPQQEMYSNFQQAQSQMDPSSSYEQQQQQYHQQQQQVQYLQEMGQMHQQPVYDQYGNQIYDTTASYQQQYPYQQDSTTTTTTSNHQSSSTTTSNSNTNTSSDNPNFPISNSIGSLAPMTLSSMEGSTASFGNSMVKTDSHAVLMELFARDQDLVRQAARGVGGGGVVGRGHTMHAVGGGQSQQGMTNNHSMVGSGAVGSGGGGGGVSSASPPGSVRWAAGAVGSSSSSGGPVLQKQHSVTFEGVPSLSSWPHFSSVSSLNNLGGLQGVKSITNLSAADLSSQGNLNKMGNLAHVKSIENMGRFDSFAFLEVFFDDKSGLNSSTNSGQRGVKRERDDDDAIGLSLDGDDGTSPGQFNNNNSNSKTPADQDPAAESGGSMLSDERKDSYEGNDIMDGGTLKRAYDDALAARGLIAVRRSCEKLTDLALPAKMQRTLSQEYIRQHNQGQPMGDFFSTNNSAYAPNSNRNNNNNCSPHVTSVGNGGVGNGSMSDRNNNDNMVNASSVEVPSSTTCTLCMLVNVDTQLRPCGHMFHGRCLKPSLQNTVGPPKCPICSTSMQSAILAVPSAATECGG</sequence>
<feature type="compositionally biased region" description="Polar residues" evidence="9">
    <location>
        <begin position="181"/>
        <end position="199"/>
    </location>
</feature>
<evidence type="ECO:0000313" key="13">
    <source>
        <dbReference type="Proteomes" id="UP001530293"/>
    </source>
</evidence>
<dbReference type="GO" id="GO:0003677">
    <property type="term" value="F:DNA binding"/>
    <property type="evidence" value="ECO:0007669"/>
    <property type="project" value="UniProtKB-UniRule"/>
</dbReference>
<dbReference type="PROSITE" id="PS50071">
    <property type="entry name" value="HOMEOBOX_2"/>
    <property type="match status" value="1"/>
</dbReference>
<dbReference type="Gene3D" id="3.30.40.10">
    <property type="entry name" value="Zinc/RING finger domain, C3HC4 (zinc finger)"/>
    <property type="match status" value="1"/>
</dbReference>
<keyword evidence="1" id="KW-0479">Metal-binding</keyword>
<dbReference type="CDD" id="cd00086">
    <property type="entry name" value="homeodomain"/>
    <property type="match status" value="1"/>
</dbReference>
<dbReference type="EMBL" id="JALLBG020000196">
    <property type="protein sequence ID" value="KAL3759890.1"/>
    <property type="molecule type" value="Genomic_DNA"/>
</dbReference>
<evidence type="ECO:0000256" key="7">
    <source>
        <dbReference type="PROSITE-ProRule" id="PRU00108"/>
    </source>
</evidence>
<dbReference type="CDD" id="cd16449">
    <property type="entry name" value="RING-HC"/>
    <property type="match status" value="1"/>
</dbReference>
<organism evidence="12 13">
    <name type="scientific">Discostella pseudostelligera</name>
    <dbReference type="NCBI Taxonomy" id="259834"/>
    <lineage>
        <taxon>Eukaryota</taxon>
        <taxon>Sar</taxon>
        <taxon>Stramenopiles</taxon>
        <taxon>Ochrophyta</taxon>
        <taxon>Bacillariophyta</taxon>
        <taxon>Coscinodiscophyceae</taxon>
        <taxon>Thalassiosirophycidae</taxon>
        <taxon>Stephanodiscales</taxon>
        <taxon>Stephanodiscaceae</taxon>
        <taxon>Discostella</taxon>
    </lineage>
</organism>
<keyword evidence="6 7" id="KW-0539">Nucleus</keyword>
<accession>A0ABD3M748</accession>
<gene>
    <name evidence="12" type="ORF">ACHAWU_007634</name>
</gene>
<feature type="region of interest" description="Disordered" evidence="9">
    <location>
        <begin position="495"/>
        <end position="568"/>
    </location>
</feature>
<keyword evidence="13" id="KW-1185">Reference proteome</keyword>
<evidence type="ECO:0000256" key="3">
    <source>
        <dbReference type="ARBA" id="ARBA00022833"/>
    </source>
</evidence>
<dbReference type="SUPFAM" id="SSF46689">
    <property type="entry name" value="Homeodomain-like"/>
    <property type="match status" value="1"/>
</dbReference>
<name>A0ABD3M748_9STRA</name>
<feature type="DNA-binding region" description="Homeobox" evidence="7">
    <location>
        <begin position="56"/>
        <end position="120"/>
    </location>
</feature>
<dbReference type="InterPro" id="IPR001356">
    <property type="entry name" value="HD"/>
</dbReference>
<feature type="compositionally biased region" description="Low complexity" evidence="9">
    <location>
        <begin position="162"/>
        <end position="180"/>
    </location>
</feature>
<dbReference type="GO" id="GO:0008270">
    <property type="term" value="F:zinc ion binding"/>
    <property type="evidence" value="ECO:0007669"/>
    <property type="project" value="UniProtKB-KW"/>
</dbReference>
<dbReference type="PROSITE" id="PS50089">
    <property type="entry name" value="ZF_RING_2"/>
    <property type="match status" value="1"/>
</dbReference>
<keyword evidence="2 8" id="KW-0863">Zinc-finger</keyword>
<evidence type="ECO:0000256" key="2">
    <source>
        <dbReference type="ARBA" id="ARBA00022771"/>
    </source>
</evidence>